<dbReference type="Proteomes" id="UP000310108">
    <property type="component" value="Unassembled WGS sequence"/>
</dbReference>
<organism evidence="2 3">
    <name type="scientific">Colletotrichum tanaceti</name>
    <dbReference type="NCBI Taxonomy" id="1306861"/>
    <lineage>
        <taxon>Eukaryota</taxon>
        <taxon>Fungi</taxon>
        <taxon>Dikarya</taxon>
        <taxon>Ascomycota</taxon>
        <taxon>Pezizomycotina</taxon>
        <taxon>Sordariomycetes</taxon>
        <taxon>Hypocreomycetidae</taxon>
        <taxon>Glomerellales</taxon>
        <taxon>Glomerellaceae</taxon>
        <taxon>Colletotrichum</taxon>
        <taxon>Colletotrichum destructivum species complex</taxon>
    </lineage>
</organism>
<evidence type="ECO:0000313" key="3">
    <source>
        <dbReference type="Proteomes" id="UP000310108"/>
    </source>
</evidence>
<gene>
    <name evidence="2" type="ORF">CTA1_9211</name>
</gene>
<feature type="compositionally biased region" description="Basic and acidic residues" evidence="1">
    <location>
        <begin position="486"/>
        <end position="496"/>
    </location>
</feature>
<proteinExistence type="predicted"/>
<reference evidence="2 3" key="1">
    <citation type="journal article" date="2019" name="PLoS ONE">
        <title>Comparative genome analysis indicates high evolutionary potential of pathogenicity genes in Colletotrichum tanaceti.</title>
        <authorList>
            <person name="Lelwala R.V."/>
            <person name="Korhonen P.K."/>
            <person name="Young N.D."/>
            <person name="Scott J.B."/>
            <person name="Ades P.A."/>
            <person name="Gasser R.B."/>
            <person name="Taylor P.W.J."/>
        </authorList>
    </citation>
    <scope>NUCLEOTIDE SEQUENCE [LARGE SCALE GENOMIC DNA]</scope>
    <source>
        <strain evidence="2">BRIP57314</strain>
    </source>
</reference>
<sequence length="526" mass="60535">MTADIRKEAIKRQRMIDKAHFLGYDYVNDNLEYRHMPRVHSDRLRELCFPDTIEDAQRRAQAVAEGEKLFRDKAWFATQSWFYDLRLYHPEMKTCSSLRRDLGELVKMGACDSLSRRAAEMEKAFREREEIRRDRKGIFARYERLEQQAAFDIDLFSKAYFVKDGRPDRSVTPHAMLLANVDLGVAWSLQTMAAAIDGLHFEHQTDTSSGGVCVIGWNQEEVASRMAEWMNEHGDGEDEEDEEDFGNGFVKWEGAFERHRNYLVNKEETDESGELDQVDSHRTIFTEMRLEDVLGSYLIGCPMLWKDYPEYGEAFSLNIRPASRPVEDAGFLVADMKFGVVKGTMILSFSQEQLKLVRSGTEEGWSGERVEDLGDLWLRERPEDLAYGLLYGERHEPAPVRTLPPLMRREPNALQRSGFRRVYFTWKGYEKTGGLALMDDGYLDLNETCTAFQGVTRMLILGDAILSFEGFKLRDASPTPGWTTDRPVHDASRKEKEEEEDDPEASSGSEDNVGFVIPDRTRTAQR</sequence>
<dbReference type="STRING" id="1306861.A0A4U6X2Q6"/>
<evidence type="ECO:0000313" key="2">
    <source>
        <dbReference type="EMBL" id="TKW49284.1"/>
    </source>
</evidence>
<accession>A0A4U6X2Q6</accession>
<comment type="caution">
    <text evidence="2">The sequence shown here is derived from an EMBL/GenBank/DDBJ whole genome shotgun (WGS) entry which is preliminary data.</text>
</comment>
<keyword evidence="3" id="KW-1185">Reference proteome</keyword>
<feature type="region of interest" description="Disordered" evidence="1">
    <location>
        <begin position="477"/>
        <end position="526"/>
    </location>
</feature>
<name>A0A4U6X2Q6_9PEZI</name>
<dbReference type="OrthoDB" id="4630416at2759"/>
<dbReference type="EMBL" id="PJEX01000574">
    <property type="protein sequence ID" value="TKW49284.1"/>
    <property type="molecule type" value="Genomic_DNA"/>
</dbReference>
<protein>
    <submittedName>
        <fullName evidence="2">Uncharacterized protein</fullName>
    </submittedName>
</protein>
<evidence type="ECO:0000256" key="1">
    <source>
        <dbReference type="SAM" id="MobiDB-lite"/>
    </source>
</evidence>
<dbReference type="AlphaFoldDB" id="A0A4U6X2Q6"/>